<dbReference type="AlphaFoldDB" id="A0A7Z0WJ63"/>
<sequence>MLLVVALLVRRARRSTPTSPQQTAPELTAPVRRFEVVAIGLPGAGKTMLLTSMYQKLHTSAGRGFHVHAPQDQVARINTWYGQVNGTESDWPAGTARGETRSFDFTLLHDHAPTGVVPGIEIGYLEYAGELLADPDLSGSTTRQHVSTAIGNADALLGIIDGLLVLRAYEGDRRARSDLQISLNTMINVMLRSPAPVAFVVTKWDLLDGFGQDENVRLGKVRDLLLAADGFRDLVSTHAARRIVRLIPVSAVGPEFARLADGKIRKRPDGQLAPYGVELPFCAVVPDAVSQAEAALDQQTRETLRREAKEAARVGVRETLRRVGTWLTAQSGRSLVSLTGLSLLVEVAAAEETQRNPPLRERLSAADQYAEGVIQSRRAVLEALRHQLAVLDARLPNARLDGGH</sequence>
<comment type="caution">
    <text evidence="1">The sequence shown here is derived from an EMBL/GenBank/DDBJ whole genome shotgun (WGS) entry which is preliminary data.</text>
</comment>
<dbReference type="SUPFAM" id="SSF52540">
    <property type="entry name" value="P-loop containing nucleoside triphosphate hydrolases"/>
    <property type="match status" value="1"/>
</dbReference>
<dbReference type="InterPro" id="IPR027417">
    <property type="entry name" value="P-loop_NTPase"/>
</dbReference>
<protein>
    <submittedName>
        <fullName evidence="1">Uncharacterized protein</fullName>
    </submittedName>
</protein>
<dbReference type="Proteomes" id="UP000185696">
    <property type="component" value="Unassembled WGS sequence"/>
</dbReference>
<name>A0A7Z0WJ63_9PSEU</name>
<evidence type="ECO:0000313" key="2">
    <source>
        <dbReference type="Proteomes" id="UP000185696"/>
    </source>
</evidence>
<organism evidence="1 2">
    <name type="scientific">Actinophytocola xinjiangensis</name>
    <dbReference type="NCBI Taxonomy" id="485602"/>
    <lineage>
        <taxon>Bacteria</taxon>
        <taxon>Bacillati</taxon>
        <taxon>Actinomycetota</taxon>
        <taxon>Actinomycetes</taxon>
        <taxon>Pseudonocardiales</taxon>
        <taxon>Pseudonocardiaceae</taxon>
    </lineage>
</organism>
<evidence type="ECO:0000313" key="1">
    <source>
        <dbReference type="EMBL" id="OLF08516.1"/>
    </source>
</evidence>
<accession>A0A7Z0WJ63</accession>
<dbReference type="EMBL" id="MSIF01000012">
    <property type="protein sequence ID" value="OLF08516.1"/>
    <property type="molecule type" value="Genomic_DNA"/>
</dbReference>
<proteinExistence type="predicted"/>
<gene>
    <name evidence="1" type="ORF">BLA60_23395</name>
</gene>
<reference evidence="1 2" key="1">
    <citation type="submission" date="2016-12" db="EMBL/GenBank/DDBJ databases">
        <title>The draft genome sequence of Actinophytocola xinjiangensis.</title>
        <authorList>
            <person name="Wang W."/>
            <person name="Yuan L."/>
        </authorList>
    </citation>
    <scope>NUCLEOTIDE SEQUENCE [LARGE SCALE GENOMIC DNA]</scope>
    <source>
        <strain evidence="1 2">CGMCC 4.4663</strain>
    </source>
</reference>
<keyword evidence="2" id="KW-1185">Reference proteome</keyword>